<dbReference type="InterPro" id="IPR036890">
    <property type="entry name" value="HATPase_C_sf"/>
</dbReference>
<dbReference type="EMBL" id="BMKW01000002">
    <property type="protein sequence ID" value="GGJ03016.1"/>
    <property type="molecule type" value="Genomic_DNA"/>
</dbReference>
<comment type="caution">
    <text evidence="2">The sequence shown here is derived from an EMBL/GenBank/DDBJ whole genome shotgun (WGS) entry which is preliminary data.</text>
</comment>
<evidence type="ECO:0000313" key="3">
    <source>
        <dbReference type="Proteomes" id="UP000661507"/>
    </source>
</evidence>
<dbReference type="AlphaFoldDB" id="A0A917NIE6"/>
<dbReference type="RefSeq" id="WP_188965588.1">
    <property type="nucleotide sequence ID" value="NZ_BMKW01000002.1"/>
</dbReference>
<sequence length="205" mass="20944">MTLQPTANIDLARMVGLRLCHDLGGVVGTIGNALDMISEVGGEAQTLAQDAAEVLRRRLVLWRAMLGGQGEATLGSTLALLDGQLAGGRATAEAGALDLGVSLPEAVVPALLAAMVLAGEALPRGGRVCLAGDPGGELAIWPDGPRAAWPPSLLRALGGEMPVDPMGRDLTVVWLCSLATAARLRLSIAMPPGQTMGPLMIIFGA</sequence>
<gene>
    <name evidence="2" type="ORF">GCM10011320_07370</name>
</gene>
<organism evidence="2 3">
    <name type="scientific">Neoroseomonas lacus</name>
    <dbReference type="NCBI Taxonomy" id="287609"/>
    <lineage>
        <taxon>Bacteria</taxon>
        <taxon>Pseudomonadati</taxon>
        <taxon>Pseudomonadota</taxon>
        <taxon>Alphaproteobacteria</taxon>
        <taxon>Acetobacterales</taxon>
        <taxon>Acetobacteraceae</taxon>
        <taxon>Neoroseomonas</taxon>
    </lineage>
</organism>
<keyword evidence="3" id="KW-1185">Reference proteome</keyword>
<dbReference type="Gene3D" id="1.10.287.130">
    <property type="match status" value="1"/>
</dbReference>
<dbReference type="Pfam" id="PF10090">
    <property type="entry name" value="HPTransfase"/>
    <property type="match status" value="1"/>
</dbReference>
<evidence type="ECO:0000313" key="2">
    <source>
        <dbReference type="EMBL" id="GGJ03016.1"/>
    </source>
</evidence>
<name>A0A917NIE6_9PROT</name>
<reference evidence="2" key="1">
    <citation type="journal article" date="2014" name="Int. J. Syst. Evol. Microbiol.">
        <title>Complete genome sequence of Corynebacterium casei LMG S-19264T (=DSM 44701T), isolated from a smear-ripened cheese.</title>
        <authorList>
            <consortium name="US DOE Joint Genome Institute (JGI-PGF)"/>
            <person name="Walter F."/>
            <person name="Albersmeier A."/>
            <person name="Kalinowski J."/>
            <person name="Ruckert C."/>
        </authorList>
    </citation>
    <scope>NUCLEOTIDE SEQUENCE</scope>
    <source>
        <strain evidence="2">CGMCC 1.3617</strain>
    </source>
</reference>
<feature type="domain" description="Histidine phosphotransferase ChpT C-terminal" evidence="1">
    <location>
        <begin position="79"/>
        <end position="190"/>
    </location>
</feature>
<reference evidence="2" key="2">
    <citation type="submission" date="2020-09" db="EMBL/GenBank/DDBJ databases">
        <authorList>
            <person name="Sun Q."/>
            <person name="Zhou Y."/>
        </authorList>
    </citation>
    <scope>NUCLEOTIDE SEQUENCE</scope>
    <source>
        <strain evidence="2">CGMCC 1.3617</strain>
    </source>
</reference>
<proteinExistence type="predicted"/>
<protein>
    <recommendedName>
        <fullName evidence="1">Histidine phosphotransferase ChpT C-terminal domain-containing protein</fullName>
    </recommendedName>
</protein>
<evidence type="ECO:0000259" key="1">
    <source>
        <dbReference type="Pfam" id="PF10090"/>
    </source>
</evidence>
<dbReference type="Proteomes" id="UP000661507">
    <property type="component" value="Unassembled WGS sequence"/>
</dbReference>
<accession>A0A917NIE6</accession>
<dbReference type="Gene3D" id="3.30.565.10">
    <property type="entry name" value="Histidine kinase-like ATPase, C-terminal domain"/>
    <property type="match status" value="1"/>
</dbReference>
<dbReference type="InterPro" id="IPR018762">
    <property type="entry name" value="ChpT_C"/>
</dbReference>